<keyword evidence="1" id="KW-0472">Membrane</keyword>
<dbReference type="CDD" id="cd00302">
    <property type="entry name" value="cytochrome_P450"/>
    <property type="match status" value="1"/>
</dbReference>
<dbReference type="Gene3D" id="1.10.630.10">
    <property type="entry name" value="Cytochrome P450"/>
    <property type="match status" value="1"/>
</dbReference>
<evidence type="ECO:0000313" key="3">
    <source>
        <dbReference type="Proteomes" id="UP001497392"/>
    </source>
</evidence>
<evidence type="ECO:0000256" key="1">
    <source>
        <dbReference type="SAM" id="Phobius"/>
    </source>
</evidence>
<dbReference type="InterPro" id="IPR036396">
    <property type="entry name" value="Cyt_P450_sf"/>
</dbReference>
<proteinExistence type="predicted"/>
<organism evidence="2 3">
    <name type="scientific">Coccomyxa viridis</name>
    <dbReference type="NCBI Taxonomy" id="1274662"/>
    <lineage>
        <taxon>Eukaryota</taxon>
        <taxon>Viridiplantae</taxon>
        <taxon>Chlorophyta</taxon>
        <taxon>core chlorophytes</taxon>
        <taxon>Trebouxiophyceae</taxon>
        <taxon>Trebouxiophyceae incertae sedis</taxon>
        <taxon>Coccomyxaceae</taxon>
        <taxon>Coccomyxa</taxon>
    </lineage>
</organism>
<dbReference type="Proteomes" id="UP001497392">
    <property type="component" value="Unassembled WGS sequence"/>
</dbReference>
<dbReference type="SUPFAM" id="SSF48264">
    <property type="entry name" value="Cytochrome P450"/>
    <property type="match status" value="1"/>
</dbReference>
<dbReference type="InterPro" id="IPR001128">
    <property type="entry name" value="Cyt_P450"/>
</dbReference>
<accession>A0ABP1FXI8</accession>
<keyword evidence="1" id="KW-1133">Transmembrane helix</keyword>
<dbReference type="PANTHER" id="PTHR24301">
    <property type="entry name" value="THROMBOXANE-A SYNTHASE"/>
    <property type="match status" value="1"/>
</dbReference>
<reference evidence="2 3" key="1">
    <citation type="submission" date="2024-06" db="EMBL/GenBank/DDBJ databases">
        <authorList>
            <person name="Kraege A."/>
            <person name="Thomma B."/>
        </authorList>
    </citation>
    <scope>NUCLEOTIDE SEQUENCE [LARGE SCALE GENOMIC DNA]</scope>
</reference>
<evidence type="ECO:0000313" key="2">
    <source>
        <dbReference type="EMBL" id="CAL5224171.1"/>
    </source>
</evidence>
<name>A0ABP1FXI8_9CHLO</name>
<dbReference type="EMBL" id="CAXHTA020000010">
    <property type="protein sequence ID" value="CAL5224171.1"/>
    <property type="molecule type" value="Genomic_DNA"/>
</dbReference>
<protein>
    <submittedName>
        <fullName evidence="2">G6811 protein</fullName>
    </submittedName>
</protein>
<feature type="transmembrane region" description="Helical" evidence="1">
    <location>
        <begin position="14"/>
        <end position="31"/>
    </location>
</feature>
<gene>
    <name evidence="2" type="primary">g6811</name>
    <name evidence="2" type="ORF">VP750_LOCUS5830</name>
</gene>
<keyword evidence="3" id="KW-1185">Reference proteome</keyword>
<keyword evidence="1" id="KW-0812">Transmembrane</keyword>
<dbReference type="Pfam" id="PF00067">
    <property type="entry name" value="p450"/>
    <property type="match status" value="1"/>
</dbReference>
<sequence length="514" mass="54797">MANIDFAELAKDPIYVGLVMGLLGIVVYFAMGRKSFGPVPKNVKSYAKIPGPFCLPIVGNLLSFASFTPTAHLTWSSWAKAFGKIYKYDVCGARYDVCGARYVVVSDPKVLPVLLSSEKFTMDTHSAAVAGSLSKEAHAAIAPAFSTEGAKLQFDTTLKKAVELAESIDKNGPDTPTDMQKALEDVVLDAVLTSAFDATPEKLEEVRKPVKASLHAMALKAARPVSNPFGFLMAAGPPVETPKSKKAWLELVKALRKRGPASKSDPSLAAGLMRLTGAGGAPVSDEELARQAALVAANALQPTAQTVAWTLFNIATTPSLQDGIAKELSEAGLLAHGQEREPRLPSYDDVQKLPYLNAVIKESQRLFPAAVIGPIRMAAENAELGGYFIPKGTRVQVPLHTLHTAAWNWPQPERVWPERWTSVDATGAPKNGAGTDGLNSAFLPWGAACPSTSVSEVQVAVIVAVMASRFKLALASGGRKAALERQTLDSILHLKGGMKMIFVPRASIGFSSRL</sequence>
<comment type="caution">
    <text evidence="2">The sequence shown here is derived from an EMBL/GenBank/DDBJ whole genome shotgun (WGS) entry which is preliminary data.</text>
</comment>
<dbReference type="PANTHER" id="PTHR24301:SF2">
    <property type="entry name" value="THROMBOXANE-A SYNTHASE"/>
    <property type="match status" value="1"/>
</dbReference>